<protein>
    <submittedName>
        <fullName evidence="6">Phage cell wall peptidase, NlpC/P60 family</fullName>
    </submittedName>
</protein>
<evidence type="ECO:0000313" key="7">
    <source>
        <dbReference type="Proteomes" id="UP000182178"/>
    </source>
</evidence>
<dbReference type="Proteomes" id="UP000182178">
    <property type="component" value="Unassembled WGS sequence"/>
</dbReference>
<proteinExistence type="inferred from homology"/>
<reference evidence="6 7" key="1">
    <citation type="submission" date="2015-08" db="EMBL/GenBank/DDBJ databases">
        <authorList>
            <person name="Varghese N."/>
        </authorList>
    </citation>
    <scope>NUCLEOTIDE SEQUENCE [LARGE SCALE GENOMIC DNA]</scope>
    <source>
        <strain evidence="6 7">DSM 18167</strain>
    </source>
</reference>
<evidence type="ECO:0000256" key="3">
    <source>
        <dbReference type="ARBA" id="ARBA00022801"/>
    </source>
</evidence>
<keyword evidence="3" id="KW-0378">Hydrolase</keyword>
<dbReference type="NCBIfam" id="TIGR02219">
    <property type="entry name" value="phage_NlpC_fam"/>
    <property type="match status" value="1"/>
</dbReference>
<gene>
    <name evidence="6" type="ORF">Ga0061061_11418</name>
</gene>
<keyword evidence="7" id="KW-1185">Reference proteome</keyword>
<dbReference type="EMBL" id="CYHC01000014">
    <property type="protein sequence ID" value="CUA90597.1"/>
    <property type="molecule type" value="Genomic_DNA"/>
</dbReference>
<name>A0ABM9U939_9HYPH</name>
<keyword evidence="4" id="KW-0788">Thiol protease</keyword>
<evidence type="ECO:0000256" key="2">
    <source>
        <dbReference type="ARBA" id="ARBA00022670"/>
    </source>
</evidence>
<evidence type="ECO:0000259" key="5">
    <source>
        <dbReference type="PROSITE" id="PS51935"/>
    </source>
</evidence>
<feature type="domain" description="NlpC/P60" evidence="5">
    <location>
        <begin position="10"/>
        <end position="155"/>
    </location>
</feature>
<evidence type="ECO:0000313" key="6">
    <source>
        <dbReference type="EMBL" id="CUA90597.1"/>
    </source>
</evidence>
<evidence type="ECO:0000256" key="1">
    <source>
        <dbReference type="ARBA" id="ARBA00007074"/>
    </source>
</evidence>
<dbReference type="InterPro" id="IPR011929">
    <property type="entry name" value="Phage_pept_NlpC/P60"/>
</dbReference>
<evidence type="ECO:0000256" key="4">
    <source>
        <dbReference type="ARBA" id="ARBA00022807"/>
    </source>
</evidence>
<dbReference type="InterPro" id="IPR000064">
    <property type="entry name" value="NLP_P60_dom"/>
</dbReference>
<dbReference type="PROSITE" id="PS51935">
    <property type="entry name" value="NLPC_P60"/>
    <property type="match status" value="1"/>
</dbReference>
<dbReference type="Pfam" id="PF00877">
    <property type="entry name" value="NLPC_P60"/>
    <property type="match status" value="1"/>
</dbReference>
<accession>A0ABM9U939</accession>
<dbReference type="InterPro" id="IPR038765">
    <property type="entry name" value="Papain-like_cys_pep_sf"/>
</dbReference>
<dbReference type="RefSeq" id="WP_055460813.1">
    <property type="nucleotide sequence ID" value="NZ_CYHC01000014.1"/>
</dbReference>
<dbReference type="Gene3D" id="3.90.1720.10">
    <property type="entry name" value="endopeptidase domain like (from Nostoc punctiforme)"/>
    <property type="match status" value="1"/>
</dbReference>
<sequence>MTASPDWAANVSRAAIVAEARSWIGTPYRHQASLKGAGCDCLGLIRGIYRAFYGLEKEPITPYSPNWAEETGQETLRDAARRHLVDIDAAPFRDGAPLDAGDVILIRVRDRGPAKHAAITSGPDSIIHAYERHAVAEDALPAAWRRRIAYAFRFPGIVE</sequence>
<keyword evidence="2" id="KW-0645">Protease</keyword>
<organism evidence="6 7">
    <name type="scientific">Chelatococcus sambhunathii</name>
    <dbReference type="NCBI Taxonomy" id="363953"/>
    <lineage>
        <taxon>Bacteria</taxon>
        <taxon>Pseudomonadati</taxon>
        <taxon>Pseudomonadota</taxon>
        <taxon>Alphaproteobacteria</taxon>
        <taxon>Hyphomicrobiales</taxon>
        <taxon>Chelatococcaceae</taxon>
        <taxon>Chelatococcus</taxon>
    </lineage>
</organism>
<dbReference type="SUPFAM" id="SSF54001">
    <property type="entry name" value="Cysteine proteinases"/>
    <property type="match status" value="1"/>
</dbReference>
<comment type="caution">
    <text evidence="6">The sequence shown here is derived from an EMBL/GenBank/DDBJ whole genome shotgun (WGS) entry which is preliminary data.</text>
</comment>
<comment type="similarity">
    <text evidence="1">Belongs to the peptidase C40 family.</text>
</comment>